<reference evidence="2" key="1">
    <citation type="submission" date="2020-10" db="EMBL/GenBank/DDBJ databases">
        <title>Sequencing the genomes of 1000 actinobacteria strains.</title>
        <authorList>
            <person name="Klenk H.-P."/>
        </authorList>
    </citation>
    <scope>NUCLEOTIDE SEQUENCE</scope>
    <source>
        <strain evidence="2">DSM 46832</strain>
    </source>
</reference>
<dbReference type="InterPro" id="IPR036388">
    <property type="entry name" value="WH-like_DNA-bd_sf"/>
</dbReference>
<accession>A0A927QZG2</accession>
<dbReference type="Pfam" id="PF03551">
    <property type="entry name" value="PadR"/>
    <property type="match status" value="1"/>
</dbReference>
<dbReference type="AlphaFoldDB" id="A0A927QZG2"/>
<sequence>MIPVEQQAAEDGDRQTQLLRGALDMCLLAVLAGEPAHGYELVRRMETTGIGPVSYGTIYPLLTRMRRLGLVVDKQEASPAGPPRKVYALTEAGHVRLDAWRQQWTHFTGIVDAILRRSESDPEASRS</sequence>
<organism evidence="2 3">
    <name type="scientific">Plantactinospora soyae</name>
    <dbReference type="NCBI Taxonomy" id="1544732"/>
    <lineage>
        <taxon>Bacteria</taxon>
        <taxon>Bacillati</taxon>
        <taxon>Actinomycetota</taxon>
        <taxon>Actinomycetes</taxon>
        <taxon>Micromonosporales</taxon>
        <taxon>Micromonosporaceae</taxon>
        <taxon>Plantactinospora</taxon>
    </lineage>
</organism>
<comment type="caution">
    <text evidence="2">The sequence shown here is derived from an EMBL/GenBank/DDBJ whole genome shotgun (WGS) entry which is preliminary data.</text>
</comment>
<dbReference type="RefSeq" id="WP_192769674.1">
    <property type="nucleotide sequence ID" value="NZ_JADBEB010000001.1"/>
</dbReference>
<dbReference type="PANTHER" id="PTHR33169:SF14">
    <property type="entry name" value="TRANSCRIPTIONAL REGULATOR RV3488"/>
    <property type="match status" value="1"/>
</dbReference>
<dbReference type="InterPro" id="IPR052509">
    <property type="entry name" value="Metal_resp_DNA-bind_regulator"/>
</dbReference>
<gene>
    <name evidence="2" type="ORF">H4W31_006003</name>
</gene>
<dbReference type="InterPro" id="IPR036390">
    <property type="entry name" value="WH_DNA-bd_sf"/>
</dbReference>
<dbReference type="SUPFAM" id="SSF46785">
    <property type="entry name" value="Winged helix' DNA-binding domain"/>
    <property type="match status" value="1"/>
</dbReference>
<evidence type="ECO:0000313" key="3">
    <source>
        <dbReference type="Proteomes" id="UP000649753"/>
    </source>
</evidence>
<dbReference type="EMBL" id="JADBEB010000001">
    <property type="protein sequence ID" value="MBE1490365.1"/>
    <property type="molecule type" value="Genomic_DNA"/>
</dbReference>
<keyword evidence="3" id="KW-1185">Reference proteome</keyword>
<evidence type="ECO:0000313" key="2">
    <source>
        <dbReference type="EMBL" id="MBE1490365.1"/>
    </source>
</evidence>
<protein>
    <submittedName>
        <fullName evidence="2">PadR family transcriptional regulator PadR</fullName>
    </submittedName>
</protein>
<evidence type="ECO:0000259" key="1">
    <source>
        <dbReference type="Pfam" id="PF03551"/>
    </source>
</evidence>
<dbReference type="Gene3D" id="1.10.10.10">
    <property type="entry name" value="Winged helix-like DNA-binding domain superfamily/Winged helix DNA-binding domain"/>
    <property type="match status" value="1"/>
</dbReference>
<dbReference type="Proteomes" id="UP000649753">
    <property type="component" value="Unassembled WGS sequence"/>
</dbReference>
<proteinExistence type="predicted"/>
<dbReference type="PANTHER" id="PTHR33169">
    <property type="entry name" value="PADR-FAMILY TRANSCRIPTIONAL REGULATOR"/>
    <property type="match status" value="1"/>
</dbReference>
<dbReference type="InterPro" id="IPR005149">
    <property type="entry name" value="Tscrpt_reg_PadR_N"/>
</dbReference>
<feature type="domain" description="Transcription regulator PadR N-terminal" evidence="1">
    <location>
        <begin position="27"/>
        <end position="98"/>
    </location>
</feature>
<name>A0A927QZG2_9ACTN</name>